<dbReference type="InterPro" id="IPR000067">
    <property type="entry name" value="FlgMring_FliF"/>
</dbReference>
<keyword evidence="4" id="KW-1003">Cell membrane</keyword>
<keyword evidence="5 11" id="KW-0812">Transmembrane</keyword>
<evidence type="ECO:0000313" key="14">
    <source>
        <dbReference type="EMBL" id="ABF12120.1"/>
    </source>
</evidence>
<evidence type="ECO:0000256" key="11">
    <source>
        <dbReference type="SAM" id="Phobius"/>
    </source>
</evidence>
<evidence type="ECO:0000256" key="2">
    <source>
        <dbReference type="ARBA" id="ARBA00004651"/>
    </source>
</evidence>
<dbReference type="GO" id="GO:0005886">
    <property type="term" value="C:plasma membrane"/>
    <property type="evidence" value="ECO:0007669"/>
    <property type="project" value="UniProtKB-SubCell"/>
</dbReference>
<feature type="region of interest" description="Disordered" evidence="10">
    <location>
        <begin position="270"/>
        <end position="371"/>
    </location>
</feature>
<keyword evidence="8 9" id="KW-0975">Bacterial flagellum</keyword>
<dbReference type="EMBL" id="CP000353">
    <property type="protein sequence ID" value="ABF12120.1"/>
    <property type="molecule type" value="Genomic_DNA"/>
</dbReference>
<dbReference type="PANTHER" id="PTHR30046:SF0">
    <property type="entry name" value="FLAGELLAR M-RING PROTEIN"/>
    <property type="match status" value="1"/>
</dbReference>
<comment type="similarity">
    <text evidence="3 9">Belongs to the FliF family.</text>
</comment>
<evidence type="ECO:0000256" key="5">
    <source>
        <dbReference type="ARBA" id="ARBA00022692"/>
    </source>
</evidence>
<geneLocation type="plasmid" evidence="14 15">
    <name>megaplasmid</name>
</geneLocation>
<keyword evidence="14" id="KW-0966">Cell projection</keyword>
<feature type="domain" description="Flagellar M-ring C-terminal" evidence="13">
    <location>
        <begin position="248"/>
        <end position="445"/>
    </location>
</feature>
<keyword evidence="14" id="KW-0282">Flagellum</keyword>
<dbReference type="NCBIfam" id="TIGR00206">
    <property type="entry name" value="fliF"/>
    <property type="match status" value="1"/>
</dbReference>
<evidence type="ECO:0000259" key="13">
    <source>
        <dbReference type="Pfam" id="PF08345"/>
    </source>
</evidence>
<keyword evidence="14" id="KW-0614">Plasmid</keyword>
<dbReference type="InterPro" id="IPR013556">
    <property type="entry name" value="Flag_M-ring_C"/>
</dbReference>
<keyword evidence="6 11" id="KW-1133">Transmembrane helix</keyword>
<reference evidence="15" key="1">
    <citation type="journal article" date="2010" name="PLoS ONE">
        <title>The complete genome sequence of Cupriavidus metallidurans strain CH34, a master survivalist in harsh and anthropogenic environments.</title>
        <authorList>
            <person name="Janssen P.J."/>
            <person name="Van Houdt R."/>
            <person name="Moors H."/>
            <person name="Monsieurs P."/>
            <person name="Morin N."/>
            <person name="Michaux A."/>
            <person name="Benotmane M.A."/>
            <person name="Leys N."/>
            <person name="Vallaeys T."/>
            <person name="Lapidus A."/>
            <person name="Monchy S."/>
            <person name="Medigue C."/>
            <person name="Taghavi S."/>
            <person name="McCorkle S."/>
            <person name="Dunn J."/>
            <person name="van der Lelie D."/>
            <person name="Mergeay M."/>
        </authorList>
    </citation>
    <scope>NUCLEOTIDE SEQUENCE [LARGE SCALE GENOMIC DNA]</scope>
    <source>
        <strain evidence="15">ATCC 43123 / DSM 2839 / NBRC 102507 / CH34</strain>
    </source>
</reference>
<comment type="function">
    <text evidence="9">The M ring may be actively involved in energy transduction.</text>
</comment>
<feature type="compositionally biased region" description="Low complexity" evidence="10">
    <location>
        <begin position="339"/>
        <end position="354"/>
    </location>
</feature>
<feature type="domain" description="Flagellar M-ring N-terminal" evidence="12">
    <location>
        <begin position="44"/>
        <end position="218"/>
    </location>
</feature>
<keyword evidence="14" id="KW-0969">Cilium</keyword>
<dbReference type="GO" id="GO:0009431">
    <property type="term" value="C:bacterial-type flagellum basal body, MS ring"/>
    <property type="evidence" value="ECO:0007669"/>
    <property type="project" value="InterPro"/>
</dbReference>
<keyword evidence="15" id="KW-1185">Reference proteome</keyword>
<dbReference type="RefSeq" id="WP_011519666.1">
    <property type="nucleotide sequence ID" value="NC_007974.2"/>
</dbReference>
<evidence type="ECO:0000256" key="3">
    <source>
        <dbReference type="ARBA" id="ARBA00007971"/>
    </source>
</evidence>
<dbReference type="HOGENOM" id="CLU_028108_1_0_4"/>
<dbReference type="Pfam" id="PF01514">
    <property type="entry name" value="YscJ_FliF"/>
    <property type="match status" value="1"/>
</dbReference>
<organism evidence="14 15">
    <name type="scientific">Cupriavidus metallidurans (strain ATCC 43123 / DSM 2839 / NBRC 102507 / CH34)</name>
    <name type="common">Ralstonia metallidurans</name>
    <dbReference type="NCBI Taxonomy" id="266264"/>
    <lineage>
        <taxon>Bacteria</taxon>
        <taxon>Pseudomonadati</taxon>
        <taxon>Pseudomonadota</taxon>
        <taxon>Betaproteobacteria</taxon>
        <taxon>Burkholderiales</taxon>
        <taxon>Burkholderiaceae</taxon>
        <taxon>Cupriavidus</taxon>
    </lineage>
</organism>
<protein>
    <recommendedName>
        <fullName evidence="9">Flagellar M-ring protein</fullName>
    </recommendedName>
</protein>
<name>Q1LCK6_CUPMC</name>
<dbReference type="InterPro" id="IPR006182">
    <property type="entry name" value="FliF_N_dom"/>
</dbReference>
<evidence type="ECO:0000256" key="4">
    <source>
        <dbReference type="ARBA" id="ARBA00022475"/>
    </source>
</evidence>
<dbReference type="Pfam" id="PF08345">
    <property type="entry name" value="YscJ_FliF_C"/>
    <property type="match status" value="1"/>
</dbReference>
<dbReference type="PRINTS" id="PR01009">
    <property type="entry name" value="FLGMRINGFLIF"/>
</dbReference>
<keyword evidence="7 11" id="KW-0472">Membrane</keyword>
<sequence>MNATATLPNGTALLEKVKANPRLPMMLGGAALVAAIAVGVMWSRAPDYKVLYSNLSERDGGAVIQSLQQMNVPYKFAEGGGAVMVPADKVAETRLRLASQGLPKSGTTGMELMDNQKFGISQFAEQVNYQRGLEGELARSIESIGAVQSARVHLAIPKPTLFVRERQKPTASVVLQLYPGRAVDEGQVAAITHLVSSSVPELTPKSISIVDQQGNLLSGTNDRSLDASQLKYVQQVEQGYVKRVESILAPILGKDNIHAQVTADVDFSSVEHTDESYKPNQDPTKAAIRSQQTSESNSQGGTPVGGVPGALSNQPPAAAAAPVTTPQPPRQPGQPNPPAQANQPAQTTQTTQTAEKTGPSNSRRDSTTNYELDRVVRHVQQAAGGVKRLSVAVVVNYRTKVDAKGKPVTEALSAKELAQIENLTKEAMGFSADRGDSLNVVNSPFTSDIKTEPEVPVWKQPQMIDLAKTGVGYLLLALLAVFLWFKVARPVLRKYTAPPLPAPTETAAATEAVLLPPEEETNPEVLRLAAKYESDLALVRDAAQRDPRLVASVIKTWMANDEG</sequence>
<dbReference type="Proteomes" id="UP000002429">
    <property type="component" value="Plasmid megaplasmid"/>
</dbReference>
<gene>
    <name evidence="14" type="primary">fliF</name>
    <name evidence="14" type="ordered locus">Rmet_5261</name>
</gene>
<feature type="compositionally biased region" description="Basic and acidic residues" evidence="10">
    <location>
        <begin position="362"/>
        <end position="371"/>
    </location>
</feature>
<evidence type="ECO:0000256" key="9">
    <source>
        <dbReference type="PIRNR" id="PIRNR004862"/>
    </source>
</evidence>
<feature type="transmembrane region" description="Helical" evidence="11">
    <location>
        <begin position="466"/>
        <end position="485"/>
    </location>
</feature>
<evidence type="ECO:0000256" key="6">
    <source>
        <dbReference type="ARBA" id="ARBA00022989"/>
    </source>
</evidence>
<evidence type="ECO:0000256" key="10">
    <source>
        <dbReference type="SAM" id="MobiDB-lite"/>
    </source>
</evidence>
<evidence type="ECO:0000313" key="15">
    <source>
        <dbReference type="Proteomes" id="UP000002429"/>
    </source>
</evidence>
<evidence type="ECO:0000256" key="7">
    <source>
        <dbReference type="ARBA" id="ARBA00023136"/>
    </source>
</evidence>
<accession>Q1LCK6</accession>
<feature type="compositionally biased region" description="Polar residues" evidence="10">
    <location>
        <begin position="278"/>
        <end position="301"/>
    </location>
</feature>
<feature type="compositionally biased region" description="Pro residues" evidence="10">
    <location>
        <begin position="325"/>
        <end position="338"/>
    </location>
</feature>
<comment type="subcellular location">
    <subcellularLocation>
        <location evidence="1 9">Bacterial flagellum basal body</location>
    </subcellularLocation>
    <subcellularLocation>
        <location evidence="2">Cell membrane</location>
        <topology evidence="2">Multi-pass membrane protein</topology>
    </subcellularLocation>
</comment>
<dbReference type="PANTHER" id="PTHR30046">
    <property type="entry name" value="FLAGELLAR M-RING PROTEIN"/>
    <property type="match status" value="1"/>
</dbReference>
<dbReference type="Gene3D" id="3.30.300.30">
    <property type="match status" value="1"/>
</dbReference>
<dbReference type="GO" id="GO:0003774">
    <property type="term" value="F:cytoskeletal motor activity"/>
    <property type="evidence" value="ECO:0007669"/>
    <property type="project" value="InterPro"/>
</dbReference>
<dbReference type="PIRSF" id="PIRSF004862">
    <property type="entry name" value="FliF"/>
    <property type="match status" value="1"/>
</dbReference>
<dbReference type="AlphaFoldDB" id="Q1LCK6"/>
<dbReference type="eggNOG" id="COG1766">
    <property type="taxonomic scope" value="Bacteria"/>
</dbReference>
<dbReference type="KEGG" id="rme:Rmet_5261"/>
<evidence type="ECO:0000259" key="12">
    <source>
        <dbReference type="Pfam" id="PF01514"/>
    </source>
</evidence>
<dbReference type="GO" id="GO:0071973">
    <property type="term" value="P:bacterial-type flagellum-dependent cell motility"/>
    <property type="evidence" value="ECO:0007669"/>
    <property type="project" value="InterPro"/>
</dbReference>
<evidence type="ECO:0000256" key="8">
    <source>
        <dbReference type="ARBA" id="ARBA00023143"/>
    </source>
</evidence>
<evidence type="ECO:0000256" key="1">
    <source>
        <dbReference type="ARBA" id="ARBA00004117"/>
    </source>
</evidence>
<dbReference type="InterPro" id="IPR043427">
    <property type="entry name" value="YscJ/FliF"/>
</dbReference>
<feature type="transmembrane region" description="Helical" evidence="11">
    <location>
        <begin position="23"/>
        <end position="42"/>
    </location>
</feature>
<dbReference type="InterPro" id="IPR045851">
    <property type="entry name" value="AMP-bd_C_sf"/>
</dbReference>
<feature type="compositionally biased region" description="Low complexity" evidence="10">
    <location>
        <begin position="313"/>
        <end position="324"/>
    </location>
</feature>
<proteinExistence type="inferred from homology"/>